<evidence type="ECO:0000256" key="1">
    <source>
        <dbReference type="SAM" id="MobiDB-lite"/>
    </source>
</evidence>
<evidence type="ECO:0000313" key="2">
    <source>
        <dbReference type="EMBL" id="PJJ75372.1"/>
    </source>
</evidence>
<comment type="caution">
    <text evidence="2">The sequence shown here is derived from an EMBL/GenBank/DDBJ whole genome shotgun (WGS) entry which is preliminary data.</text>
</comment>
<feature type="compositionally biased region" description="Polar residues" evidence="1">
    <location>
        <begin position="144"/>
        <end position="154"/>
    </location>
</feature>
<dbReference type="Proteomes" id="UP000230000">
    <property type="component" value="Unassembled WGS sequence"/>
</dbReference>
<sequence>MWFSIQKAMNMFARKVVLGVGLMLISKLTIAQVIALPDFQAQAVKQGVQLQWTIPAGFPHFVRMGIQRSADSLYNFSTIGYATPLNTHHVQFTDNHPLSDSSYYKLIFVKPDGSYFFSQTILFNRQIFNIQTASVISQQEKPALSASSQNSSGVKDSASSRRPPAYHPSVYVFTNPSGNITLSLPDAAQHAYHLVFFDTAGTRVLEIPRISQSPLTLDKSNFLHAGWFQYELYDGNTLMEKWKLYVPDDVRVDSVNDASPVRQTKTRAKHHRR</sequence>
<name>A0A2M9CTX2_9BACT</name>
<keyword evidence="3" id="KW-1185">Reference proteome</keyword>
<proteinExistence type="predicted"/>
<evidence type="ECO:0000313" key="3">
    <source>
        <dbReference type="Proteomes" id="UP000230000"/>
    </source>
</evidence>
<dbReference type="EMBL" id="PGFG01000001">
    <property type="protein sequence ID" value="PJJ75372.1"/>
    <property type="molecule type" value="Genomic_DNA"/>
</dbReference>
<organism evidence="2 3">
    <name type="scientific">Thermoflavifilum aggregans</name>
    <dbReference type="NCBI Taxonomy" id="454188"/>
    <lineage>
        <taxon>Bacteria</taxon>
        <taxon>Pseudomonadati</taxon>
        <taxon>Bacteroidota</taxon>
        <taxon>Chitinophagia</taxon>
        <taxon>Chitinophagales</taxon>
        <taxon>Chitinophagaceae</taxon>
        <taxon>Thermoflavifilum</taxon>
    </lineage>
</organism>
<accession>A0A2M9CTX2</accession>
<feature type="region of interest" description="Disordered" evidence="1">
    <location>
        <begin position="144"/>
        <end position="163"/>
    </location>
</feature>
<gene>
    <name evidence="2" type="ORF">BXY57_0946</name>
</gene>
<protein>
    <submittedName>
        <fullName evidence="2">Uncharacterized protein</fullName>
    </submittedName>
</protein>
<dbReference type="AlphaFoldDB" id="A0A2M9CTX2"/>
<reference evidence="2 3" key="1">
    <citation type="submission" date="2017-11" db="EMBL/GenBank/DDBJ databases">
        <title>Genomic Encyclopedia of Archaeal and Bacterial Type Strains, Phase II (KMG-II): From Individual Species to Whole Genera.</title>
        <authorList>
            <person name="Goeker M."/>
        </authorList>
    </citation>
    <scope>NUCLEOTIDE SEQUENCE [LARGE SCALE GENOMIC DNA]</scope>
    <source>
        <strain evidence="2 3">DSM 27268</strain>
    </source>
</reference>